<gene>
    <name evidence="5 7" type="ORF">P152DRAFT_460377</name>
</gene>
<evidence type="ECO:0000256" key="2">
    <source>
        <dbReference type="ARBA" id="ARBA00022490"/>
    </source>
</evidence>
<evidence type="ECO:0000256" key="4">
    <source>
        <dbReference type="SAM" id="MobiDB-lite"/>
    </source>
</evidence>
<feature type="region of interest" description="Disordered" evidence="4">
    <location>
        <begin position="1"/>
        <end position="64"/>
    </location>
</feature>
<feature type="coiled-coil region" evidence="3">
    <location>
        <begin position="379"/>
        <end position="406"/>
    </location>
</feature>
<evidence type="ECO:0000256" key="1">
    <source>
        <dbReference type="ARBA" id="ARBA00004496"/>
    </source>
</evidence>
<accession>A0A6G1FXS1</accession>
<protein>
    <recommendedName>
        <fullName evidence="8">Dynactin subunit</fullName>
    </recommendedName>
</protein>
<reference evidence="7" key="3">
    <citation type="submission" date="2025-04" db="UniProtKB">
        <authorList>
            <consortium name="RefSeq"/>
        </authorList>
    </citation>
    <scope>IDENTIFICATION</scope>
    <source>
        <strain evidence="7">CBS 781.70</strain>
    </source>
</reference>
<organism evidence="5">
    <name type="scientific">Eremomyces bilateralis CBS 781.70</name>
    <dbReference type="NCBI Taxonomy" id="1392243"/>
    <lineage>
        <taxon>Eukaryota</taxon>
        <taxon>Fungi</taxon>
        <taxon>Dikarya</taxon>
        <taxon>Ascomycota</taxon>
        <taxon>Pezizomycotina</taxon>
        <taxon>Dothideomycetes</taxon>
        <taxon>Dothideomycetes incertae sedis</taxon>
        <taxon>Eremomycetales</taxon>
        <taxon>Eremomycetaceae</taxon>
        <taxon>Eremomyces</taxon>
    </lineage>
</organism>
<evidence type="ECO:0008006" key="8">
    <source>
        <dbReference type="Google" id="ProtNLM"/>
    </source>
</evidence>
<feature type="region of interest" description="Disordered" evidence="4">
    <location>
        <begin position="296"/>
        <end position="327"/>
    </location>
</feature>
<dbReference type="GO" id="GO:0005737">
    <property type="term" value="C:cytoplasm"/>
    <property type="evidence" value="ECO:0007669"/>
    <property type="project" value="UniProtKB-SubCell"/>
</dbReference>
<dbReference type="InterPro" id="IPR028133">
    <property type="entry name" value="Dynamitin"/>
</dbReference>
<feature type="compositionally biased region" description="Basic and acidic residues" evidence="4">
    <location>
        <begin position="125"/>
        <end position="136"/>
    </location>
</feature>
<feature type="region of interest" description="Disordered" evidence="4">
    <location>
        <begin position="89"/>
        <end position="154"/>
    </location>
</feature>
<keyword evidence="2" id="KW-0963">Cytoplasm</keyword>
<keyword evidence="3" id="KW-0175">Coiled coil</keyword>
<reference evidence="5 7" key="1">
    <citation type="submission" date="2020-01" db="EMBL/GenBank/DDBJ databases">
        <authorList>
            <consortium name="DOE Joint Genome Institute"/>
            <person name="Haridas S."/>
            <person name="Albert R."/>
            <person name="Binder M."/>
            <person name="Bloem J."/>
            <person name="Labutti K."/>
            <person name="Salamov A."/>
            <person name="Andreopoulos B."/>
            <person name="Baker S.E."/>
            <person name="Barry K."/>
            <person name="Bills G."/>
            <person name="Bluhm B.H."/>
            <person name="Cannon C."/>
            <person name="Castanera R."/>
            <person name="Culley D.E."/>
            <person name="Daum C."/>
            <person name="Ezra D."/>
            <person name="Gonzalez J.B."/>
            <person name="Henrissat B."/>
            <person name="Kuo A."/>
            <person name="Liang C."/>
            <person name="Lipzen A."/>
            <person name="Lutzoni F."/>
            <person name="Magnuson J."/>
            <person name="Mondo S."/>
            <person name="Nolan M."/>
            <person name="Ohm R."/>
            <person name="Pangilinan J."/>
            <person name="Park H.-J."/>
            <person name="Ramirez L."/>
            <person name="Alfaro M."/>
            <person name="Sun H."/>
            <person name="Tritt A."/>
            <person name="Yoshinaga Y."/>
            <person name="Zwiers L.-H."/>
            <person name="Turgeon B.G."/>
            <person name="Goodwin S.B."/>
            <person name="Spatafora J.W."/>
            <person name="Crous P.W."/>
            <person name="Grigoriev I.V."/>
        </authorList>
    </citation>
    <scope>NUCLEOTIDE SEQUENCE</scope>
    <source>
        <strain evidence="5 7">CBS 781.70</strain>
    </source>
</reference>
<dbReference type="OrthoDB" id="4977at2759"/>
<dbReference type="RefSeq" id="XP_033532316.1">
    <property type="nucleotide sequence ID" value="XM_033679897.1"/>
</dbReference>
<evidence type="ECO:0000256" key="3">
    <source>
        <dbReference type="SAM" id="Coils"/>
    </source>
</evidence>
<feature type="compositionally biased region" description="Polar residues" evidence="4">
    <location>
        <begin position="28"/>
        <end position="37"/>
    </location>
</feature>
<comment type="subcellular location">
    <subcellularLocation>
        <location evidence="1">Cytoplasm</location>
    </subcellularLocation>
</comment>
<keyword evidence="6" id="KW-1185">Reference proteome</keyword>
<dbReference type="PANTHER" id="PTHR15346">
    <property type="entry name" value="DYNACTIN SUBUNIT"/>
    <property type="match status" value="1"/>
</dbReference>
<evidence type="ECO:0000313" key="7">
    <source>
        <dbReference type="RefSeq" id="XP_033532316.1"/>
    </source>
</evidence>
<dbReference type="GO" id="GO:0007017">
    <property type="term" value="P:microtubule-based process"/>
    <property type="evidence" value="ECO:0007669"/>
    <property type="project" value="InterPro"/>
</dbReference>
<dbReference type="AlphaFoldDB" id="A0A6G1FXS1"/>
<dbReference type="Pfam" id="PF04912">
    <property type="entry name" value="Dynamitin"/>
    <property type="match status" value="1"/>
</dbReference>
<dbReference type="GeneID" id="54420467"/>
<feature type="compositionally biased region" description="Polar residues" evidence="4">
    <location>
        <begin position="306"/>
        <end position="320"/>
    </location>
</feature>
<name>A0A6G1FXS1_9PEZI</name>
<evidence type="ECO:0000313" key="5">
    <source>
        <dbReference type="EMBL" id="KAF1810685.1"/>
    </source>
</evidence>
<dbReference type="EMBL" id="ML975165">
    <property type="protein sequence ID" value="KAF1810685.1"/>
    <property type="molecule type" value="Genomic_DNA"/>
</dbReference>
<dbReference type="GO" id="GO:0005869">
    <property type="term" value="C:dynactin complex"/>
    <property type="evidence" value="ECO:0007669"/>
    <property type="project" value="InterPro"/>
</dbReference>
<sequence>MTQIRKYANLPDLDSAPDVYETPGLTDDVSTTQASTTERSSGESSYDEDSEGVESGVDRRRLKTDDARLRFGSSKVDARKADFSDRIRRKKGSYRTANRVTRKHSGYPSDDESEEESLQRKLRRLRQEIEEAKAECEQNEQTSPEDHDVDAASEIAKLSQMLDSVYTQGGRSSSAETQLASVLSRPLGAAPALHDANGLVANGERMGMTKTPAAAQYDRNLSEILAKAAEFDSRLAQLETSLGVSSSTPQDLVPQDPVLKTIESLDQQLSIIANAPSTYETAARRLQDLQRQRREIEVEDEATSKIKINSTGGSKANGTPSADAAQSYLDDPTNAEAIKALYSALPAIESMAPTLPLVVERLRSLRLIHASAGDASTTLDEMRTRQQEQEAEIKAWREALDKVKEALKDGEGVLKENMDVVGGWVKDLEARVQKFS</sequence>
<evidence type="ECO:0000313" key="6">
    <source>
        <dbReference type="Proteomes" id="UP000504638"/>
    </source>
</evidence>
<proteinExistence type="predicted"/>
<dbReference type="Proteomes" id="UP000504638">
    <property type="component" value="Unplaced"/>
</dbReference>
<reference evidence="7" key="2">
    <citation type="submission" date="2020-04" db="EMBL/GenBank/DDBJ databases">
        <authorList>
            <consortium name="NCBI Genome Project"/>
        </authorList>
    </citation>
    <scope>NUCLEOTIDE SEQUENCE</scope>
    <source>
        <strain evidence="7">CBS 781.70</strain>
    </source>
</reference>